<reference evidence="3" key="1">
    <citation type="submission" date="2016-10" db="EMBL/GenBank/DDBJ databases">
        <authorList>
            <person name="Varghese N."/>
            <person name="Submissions S."/>
        </authorList>
    </citation>
    <scope>NUCLEOTIDE SEQUENCE [LARGE SCALE GENOMIC DNA]</scope>
    <source>
        <strain evidence="3">CGMCC 1.9230</strain>
    </source>
</reference>
<organism evidence="2 3">
    <name type="scientific">Flavobacterium urumqiense</name>
    <dbReference type="NCBI Taxonomy" id="935224"/>
    <lineage>
        <taxon>Bacteria</taxon>
        <taxon>Pseudomonadati</taxon>
        <taxon>Bacteroidota</taxon>
        <taxon>Flavobacteriia</taxon>
        <taxon>Flavobacteriales</taxon>
        <taxon>Flavobacteriaceae</taxon>
        <taxon>Flavobacterium</taxon>
    </lineage>
</organism>
<accession>A0A1H5WUB1</accession>
<dbReference type="EMBL" id="FNVP01000005">
    <property type="protein sequence ID" value="SEG03058.1"/>
    <property type="molecule type" value="Genomic_DNA"/>
</dbReference>
<dbReference type="Proteomes" id="UP000236737">
    <property type="component" value="Unassembled WGS sequence"/>
</dbReference>
<dbReference type="OrthoDB" id="1409252at2"/>
<proteinExistence type="predicted"/>
<protein>
    <recommendedName>
        <fullName evidence="1">DUF6602 domain-containing protein</fullName>
    </recommendedName>
</protein>
<feature type="domain" description="DUF6602" evidence="1">
    <location>
        <begin position="33"/>
        <end position="136"/>
    </location>
</feature>
<dbReference type="Pfam" id="PF20247">
    <property type="entry name" value="DUF6602"/>
    <property type="match status" value="1"/>
</dbReference>
<dbReference type="CDD" id="cd21173">
    <property type="entry name" value="NucC-like"/>
    <property type="match status" value="1"/>
</dbReference>
<gene>
    <name evidence="2" type="ORF">SAMN04488130_10556</name>
</gene>
<dbReference type="AlphaFoldDB" id="A0A1H5WUB1"/>
<sequence>MSNLIFNKILEEKIEFFKYSFKETSRNIFYSEKLNRLIHPGEFGTHREQICKDFLRSIIPMRLDIGSGFIITDKGDVSTQIDLIIYDRNNTPLIENSERQKFYTVETITGIVEVKSDLSKNDLKSALNKLARNKRLKENMSNPVKIKRDNEGMFDAMNYPYDNIFSILICNKLNFNIDNISADIDDLYDDDIQPWQKHNLILSLEDGLLAYYDDNKKSIMYPYLNVKLKNRFIRPDKNINSHFYFASSYIFMGTTSSSIYYPEITDYINDSFNGGLNYDQQ</sequence>
<evidence type="ECO:0000259" key="1">
    <source>
        <dbReference type="Pfam" id="PF20247"/>
    </source>
</evidence>
<evidence type="ECO:0000313" key="3">
    <source>
        <dbReference type="Proteomes" id="UP000236737"/>
    </source>
</evidence>
<evidence type="ECO:0000313" key="2">
    <source>
        <dbReference type="EMBL" id="SEG03058.1"/>
    </source>
</evidence>
<name>A0A1H5WUB1_9FLAO</name>
<keyword evidence="3" id="KW-1185">Reference proteome</keyword>
<dbReference type="InterPro" id="IPR046537">
    <property type="entry name" value="DUF6602"/>
</dbReference>